<organism evidence="7 8">
    <name type="scientific">Patella caerulea</name>
    <name type="common">Rayed Mediterranean limpet</name>
    <dbReference type="NCBI Taxonomy" id="87958"/>
    <lineage>
        <taxon>Eukaryota</taxon>
        <taxon>Metazoa</taxon>
        <taxon>Spiralia</taxon>
        <taxon>Lophotrochozoa</taxon>
        <taxon>Mollusca</taxon>
        <taxon>Gastropoda</taxon>
        <taxon>Patellogastropoda</taxon>
        <taxon>Patelloidea</taxon>
        <taxon>Patellidae</taxon>
        <taxon>Patella</taxon>
    </lineage>
</organism>
<evidence type="ECO:0000256" key="1">
    <source>
        <dbReference type="ARBA" id="ARBA00004370"/>
    </source>
</evidence>
<comment type="caution">
    <text evidence="7">The sequence shown here is derived from an EMBL/GenBank/DDBJ whole genome shotgun (WGS) entry which is preliminary data.</text>
</comment>
<feature type="domain" description="G-protein coupled receptors family 1 profile" evidence="6">
    <location>
        <begin position="38"/>
        <end position="303"/>
    </location>
</feature>
<dbReference type="EMBL" id="JAZGQO010000001">
    <property type="protein sequence ID" value="KAK6196289.1"/>
    <property type="molecule type" value="Genomic_DNA"/>
</dbReference>
<dbReference type="Pfam" id="PF00001">
    <property type="entry name" value="7tm_1"/>
    <property type="match status" value="1"/>
</dbReference>
<dbReference type="PRINTS" id="PR00237">
    <property type="entry name" value="GPCRRHODOPSN"/>
</dbReference>
<name>A0AAN8QI53_PATCE</name>
<feature type="transmembrane region" description="Helical" evidence="5">
    <location>
        <begin position="60"/>
        <end position="79"/>
    </location>
</feature>
<dbReference type="InterPro" id="IPR017452">
    <property type="entry name" value="GPCR_Rhodpsn_7TM"/>
</dbReference>
<dbReference type="GO" id="GO:0016020">
    <property type="term" value="C:membrane"/>
    <property type="evidence" value="ECO:0007669"/>
    <property type="project" value="UniProtKB-SubCell"/>
</dbReference>
<evidence type="ECO:0000256" key="4">
    <source>
        <dbReference type="ARBA" id="ARBA00023136"/>
    </source>
</evidence>
<proteinExistence type="predicted"/>
<comment type="subcellular location">
    <subcellularLocation>
        <location evidence="1">Membrane</location>
    </subcellularLocation>
</comment>
<dbReference type="GO" id="GO:0004930">
    <property type="term" value="F:G protein-coupled receptor activity"/>
    <property type="evidence" value="ECO:0007669"/>
    <property type="project" value="InterPro"/>
</dbReference>
<evidence type="ECO:0000256" key="2">
    <source>
        <dbReference type="ARBA" id="ARBA00022692"/>
    </source>
</evidence>
<dbReference type="Gene3D" id="1.20.1070.10">
    <property type="entry name" value="Rhodopsin 7-helix transmembrane proteins"/>
    <property type="match status" value="1"/>
</dbReference>
<feature type="transmembrane region" description="Helical" evidence="5">
    <location>
        <begin position="26"/>
        <end position="48"/>
    </location>
</feature>
<evidence type="ECO:0000313" key="8">
    <source>
        <dbReference type="Proteomes" id="UP001347796"/>
    </source>
</evidence>
<keyword evidence="4 5" id="KW-0472">Membrane</keyword>
<reference evidence="7 8" key="1">
    <citation type="submission" date="2024-01" db="EMBL/GenBank/DDBJ databases">
        <title>The genome of the rayed Mediterranean limpet Patella caerulea (Linnaeus, 1758).</title>
        <authorList>
            <person name="Anh-Thu Weber A."/>
            <person name="Halstead-Nussloch G."/>
        </authorList>
    </citation>
    <scope>NUCLEOTIDE SEQUENCE [LARGE SCALE GENOMIC DNA]</scope>
    <source>
        <strain evidence="7">AATW-2023a</strain>
        <tissue evidence="7">Whole specimen</tissue>
    </source>
</reference>
<keyword evidence="3 5" id="KW-1133">Transmembrane helix</keyword>
<evidence type="ECO:0000256" key="5">
    <source>
        <dbReference type="SAM" id="Phobius"/>
    </source>
</evidence>
<evidence type="ECO:0000313" key="7">
    <source>
        <dbReference type="EMBL" id="KAK6196289.1"/>
    </source>
</evidence>
<protein>
    <recommendedName>
        <fullName evidence="6">G-protein coupled receptors family 1 profile domain-containing protein</fullName>
    </recommendedName>
</protein>
<keyword evidence="2 5" id="KW-0812">Transmembrane</keyword>
<feature type="transmembrane region" description="Helical" evidence="5">
    <location>
        <begin position="290"/>
        <end position="306"/>
    </location>
</feature>
<feature type="transmembrane region" description="Helical" evidence="5">
    <location>
        <begin position="193"/>
        <end position="215"/>
    </location>
</feature>
<feature type="transmembrane region" description="Helical" evidence="5">
    <location>
        <begin position="137"/>
        <end position="155"/>
    </location>
</feature>
<gene>
    <name evidence="7" type="ORF">SNE40_001540</name>
</gene>
<dbReference type="InterPro" id="IPR052954">
    <property type="entry name" value="GPCR-Ligand_Int"/>
</dbReference>
<feature type="transmembrane region" description="Helical" evidence="5">
    <location>
        <begin position="91"/>
        <end position="116"/>
    </location>
</feature>
<dbReference type="InterPro" id="IPR000276">
    <property type="entry name" value="GPCR_Rhodpsn"/>
</dbReference>
<dbReference type="CDD" id="cd14978">
    <property type="entry name" value="7tmA_FMRFamide_R-like"/>
    <property type="match status" value="1"/>
</dbReference>
<keyword evidence="8" id="KW-1185">Reference proteome</keyword>
<accession>A0AAN8QI53</accession>
<dbReference type="AlphaFoldDB" id="A0AAN8QI53"/>
<dbReference type="Proteomes" id="UP001347796">
    <property type="component" value="Unassembled WGS sequence"/>
</dbReference>
<evidence type="ECO:0000259" key="6">
    <source>
        <dbReference type="PROSITE" id="PS50262"/>
    </source>
</evidence>
<sequence>MAANNTFQYSLDRDVVYVSIRSIQKFLIPVVCFLGSTGNILAACTFLARTLRDKSCCLYLAAKCLSDTMFLISLFLVWLDRVDVPAFHLHGFCQIIIFVTYICGFLSVWFVVFITAENYIRVSCPGRVSQLCTPEKAKTAILILVIISIFVYHFPLWTTGIVLNNGTAGQCSLLAKYNVVNQGLTYADTVLTLALPSVLIIFLVVAILCHVYEAFKRQIRLRRLGRHPRRSFLNKSPHGRITKMLFAVSTVFILFHTPSHAIRLRLLILQFLNKDINPVEEFKLQRIFELLYYVNFSTNCVIYLLFGKSFRQVFKQIYCKPQPCCAEQITSPQQRRFSSLFQSENLAEKETETICLHSVDDIWEKRNSATSTSDK</sequence>
<dbReference type="SUPFAM" id="SSF81321">
    <property type="entry name" value="Family A G protein-coupled receptor-like"/>
    <property type="match status" value="1"/>
</dbReference>
<dbReference type="PROSITE" id="PS50262">
    <property type="entry name" value="G_PROTEIN_RECEP_F1_2"/>
    <property type="match status" value="1"/>
</dbReference>
<evidence type="ECO:0000256" key="3">
    <source>
        <dbReference type="ARBA" id="ARBA00022989"/>
    </source>
</evidence>
<dbReference type="PANTHER" id="PTHR46641">
    <property type="entry name" value="FMRFAMIDE RECEPTOR-RELATED"/>
    <property type="match status" value="1"/>
</dbReference>
<feature type="transmembrane region" description="Helical" evidence="5">
    <location>
        <begin position="244"/>
        <end position="262"/>
    </location>
</feature>